<evidence type="ECO:0000313" key="2">
    <source>
        <dbReference type="EMBL" id="MBM7636090.1"/>
    </source>
</evidence>
<evidence type="ECO:0000313" key="3">
    <source>
        <dbReference type="Proteomes" id="UP000809081"/>
    </source>
</evidence>
<protein>
    <recommendedName>
        <fullName evidence="4">Pr6Pr family membrane protein</fullName>
    </recommendedName>
</protein>
<dbReference type="NCBIfam" id="NF038065">
    <property type="entry name" value="Pr6Pr"/>
    <property type="match status" value="1"/>
</dbReference>
<evidence type="ECO:0000256" key="1">
    <source>
        <dbReference type="SAM" id="Phobius"/>
    </source>
</evidence>
<sequence length="207" mass="23721">MSKTQCYRLLVAILGIWGVSLQIIQDGWGMLLYYTVLSNILVFSFMLYLVYFESKKGPINAFTGLLQTKAGVTMAILITHVIYHFMLAPLVESHEFWNIRNFLVHYIVPIAMVLDTIILDRRGAYRWISPIYWTALPLTYFAFALINGMLLKLPIPGAVDSPFAYFFINVYKYGWGQVLLNTAIISIAYIIVGYILLLIKRYIGKKA</sequence>
<feature type="transmembrane region" description="Helical" evidence="1">
    <location>
        <begin position="72"/>
        <end position="91"/>
    </location>
</feature>
<dbReference type="InterPro" id="IPR049713">
    <property type="entry name" value="Pr6Pr-like"/>
</dbReference>
<gene>
    <name evidence="2" type="ORF">JOC31_000909</name>
</gene>
<dbReference type="Proteomes" id="UP000809081">
    <property type="component" value="Unassembled WGS sequence"/>
</dbReference>
<feature type="transmembrane region" description="Helical" evidence="1">
    <location>
        <begin position="175"/>
        <end position="199"/>
    </location>
</feature>
<dbReference type="RefSeq" id="WP_205016982.1">
    <property type="nucleotide sequence ID" value="NZ_JAFBEI010000015.1"/>
</dbReference>
<feature type="transmembrane region" description="Helical" evidence="1">
    <location>
        <begin position="131"/>
        <end position="155"/>
    </location>
</feature>
<keyword evidence="3" id="KW-1185">Reference proteome</keyword>
<name>A0ABS2PKX9_9STRE</name>
<keyword evidence="1" id="KW-0812">Transmembrane</keyword>
<feature type="transmembrane region" description="Helical" evidence="1">
    <location>
        <begin position="7"/>
        <end position="25"/>
    </location>
</feature>
<feature type="transmembrane region" description="Helical" evidence="1">
    <location>
        <begin position="103"/>
        <end position="119"/>
    </location>
</feature>
<organism evidence="2 3">
    <name type="scientific">Streptococcus saliviloxodontae</name>
    <dbReference type="NCBI Taxonomy" id="1349416"/>
    <lineage>
        <taxon>Bacteria</taxon>
        <taxon>Bacillati</taxon>
        <taxon>Bacillota</taxon>
        <taxon>Bacilli</taxon>
        <taxon>Lactobacillales</taxon>
        <taxon>Streptococcaceae</taxon>
        <taxon>Streptococcus</taxon>
    </lineage>
</organism>
<evidence type="ECO:0008006" key="4">
    <source>
        <dbReference type="Google" id="ProtNLM"/>
    </source>
</evidence>
<feature type="transmembrane region" description="Helical" evidence="1">
    <location>
        <begin position="31"/>
        <end position="51"/>
    </location>
</feature>
<dbReference type="EMBL" id="JAFBEI010000015">
    <property type="protein sequence ID" value="MBM7636090.1"/>
    <property type="molecule type" value="Genomic_DNA"/>
</dbReference>
<proteinExistence type="predicted"/>
<keyword evidence="1" id="KW-0472">Membrane</keyword>
<accession>A0ABS2PKX9</accession>
<keyword evidence="1" id="KW-1133">Transmembrane helix</keyword>
<reference evidence="2 3" key="1">
    <citation type="submission" date="2021-01" db="EMBL/GenBank/DDBJ databases">
        <title>Genomic Encyclopedia of Type Strains, Phase IV (KMG-IV): sequencing the most valuable type-strain genomes for metagenomic binning, comparative biology and taxonomic classification.</title>
        <authorList>
            <person name="Goeker M."/>
        </authorList>
    </citation>
    <scope>NUCLEOTIDE SEQUENCE [LARGE SCALE GENOMIC DNA]</scope>
    <source>
        <strain evidence="2 3">DSM 27513</strain>
    </source>
</reference>
<comment type="caution">
    <text evidence="2">The sequence shown here is derived from an EMBL/GenBank/DDBJ whole genome shotgun (WGS) entry which is preliminary data.</text>
</comment>